<dbReference type="GO" id="GO:0006303">
    <property type="term" value="P:double-strand break repair via nonhomologous end joining"/>
    <property type="evidence" value="ECO:0007669"/>
    <property type="project" value="TreeGrafter"/>
</dbReference>
<dbReference type="Gene3D" id="1.10.10.10">
    <property type="entry name" value="Winged helix-like DNA-binding domain superfamily/Winged helix DNA-binding domain"/>
    <property type="match status" value="1"/>
</dbReference>
<dbReference type="InterPro" id="IPR036388">
    <property type="entry name" value="WH-like_DNA-bd_sf"/>
</dbReference>
<reference evidence="4" key="2">
    <citation type="submission" date="2019-09" db="UniProtKB">
        <authorList>
            <consortium name="WormBaseParasite"/>
        </authorList>
    </citation>
    <scope>IDENTIFICATION</scope>
</reference>
<dbReference type="GO" id="GO:0046975">
    <property type="term" value="F:histone H3K36 methyltransferase activity"/>
    <property type="evidence" value="ECO:0007669"/>
    <property type="project" value="TreeGrafter"/>
</dbReference>
<dbReference type="GO" id="GO:0015074">
    <property type="term" value="P:DNA integration"/>
    <property type="evidence" value="ECO:0007669"/>
    <property type="project" value="TreeGrafter"/>
</dbReference>
<dbReference type="Pfam" id="PF17906">
    <property type="entry name" value="HTH_48"/>
    <property type="match status" value="1"/>
</dbReference>
<dbReference type="GO" id="GO:0000014">
    <property type="term" value="F:single-stranded DNA endodeoxyribonuclease activity"/>
    <property type="evidence" value="ECO:0007669"/>
    <property type="project" value="TreeGrafter"/>
</dbReference>
<evidence type="ECO:0000313" key="2">
    <source>
        <dbReference type="EMBL" id="VDP14799.1"/>
    </source>
</evidence>
<keyword evidence="3" id="KW-1185">Reference proteome</keyword>
<name>A0A183GB80_HELPZ</name>
<dbReference type="GO" id="GO:0005634">
    <property type="term" value="C:nucleus"/>
    <property type="evidence" value="ECO:0007669"/>
    <property type="project" value="TreeGrafter"/>
</dbReference>
<dbReference type="GO" id="GO:0000729">
    <property type="term" value="P:DNA double-strand break processing"/>
    <property type="evidence" value="ECO:0007669"/>
    <property type="project" value="TreeGrafter"/>
</dbReference>
<dbReference type="AlphaFoldDB" id="A0A183GB80"/>
<gene>
    <name evidence="2" type="ORF">HPBE_LOCUS19332</name>
</gene>
<dbReference type="GO" id="GO:0042800">
    <property type="term" value="F:histone H3K4 methyltransferase activity"/>
    <property type="evidence" value="ECO:0007669"/>
    <property type="project" value="TreeGrafter"/>
</dbReference>
<dbReference type="PANTHER" id="PTHR46060">
    <property type="entry name" value="MARINER MOS1 TRANSPOSASE-LIKE PROTEIN"/>
    <property type="match status" value="1"/>
</dbReference>
<dbReference type="WBParaSite" id="HPBE_0001933301-mRNA-1">
    <property type="protein sequence ID" value="HPBE_0001933301-mRNA-1"/>
    <property type="gene ID" value="HPBE_0001933301"/>
</dbReference>
<evidence type="ECO:0000313" key="3">
    <source>
        <dbReference type="Proteomes" id="UP000050761"/>
    </source>
</evidence>
<dbReference type="GO" id="GO:0003690">
    <property type="term" value="F:double-stranded DNA binding"/>
    <property type="evidence" value="ECO:0007669"/>
    <property type="project" value="TreeGrafter"/>
</dbReference>
<dbReference type="GO" id="GO:0000793">
    <property type="term" value="C:condensed chromosome"/>
    <property type="evidence" value="ECO:0007669"/>
    <property type="project" value="TreeGrafter"/>
</dbReference>
<dbReference type="InterPro" id="IPR052709">
    <property type="entry name" value="Transposase-MT_Hybrid"/>
</dbReference>
<feature type="domain" description="Mos1 transposase HTH" evidence="1">
    <location>
        <begin position="5"/>
        <end position="54"/>
    </location>
</feature>
<dbReference type="PANTHER" id="PTHR46060:SF2">
    <property type="entry name" value="HISTONE-LYSINE N-METHYLTRANSFERASE SETMAR"/>
    <property type="match status" value="1"/>
</dbReference>
<evidence type="ECO:0000259" key="1">
    <source>
        <dbReference type="Pfam" id="PF17906"/>
    </source>
</evidence>
<dbReference type="GO" id="GO:0031297">
    <property type="term" value="P:replication fork processing"/>
    <property type="evidence" value="ECO:0007669"/>
    <property type="project" value="TreeGrafter"/>
</dbReference>
<protein>
    <submittedName>
        <fullName evidence="4">HTH_48 domain-containing protein</fullName>
    </submittedName>
</protein>
<dbReference type="InterPro" id="IPR041426">
    <property type="entry name" value="Mos1_HTH"/>
</dbReference>
<dbReference type="GO" id="GO:0035861">
    <property type="term" value="C:site of double-strand break"/>
    <property type="evidence" value="ECO:0007669"/>
    <property type="project" value="TreeGrafter"/>
</dbReference>
<evidence type="ECO:0000313" key="4">
    <source>
        <dbReference type="WBParaSite" id="HPBE_0001933301-mRNA-1"/>
    </source>
</evidence>
<proteinExistence type="predicted"/>
<dbReference type="GO" id="GO:0044774">
    <property type="term" value="P:mitotic DNA integrity checkpoint signaling"/>
    <property type="evidence" value="ECO:0007669"/>
    <property type="project" value="TreeGrafter"/>
</dbReference>
<reference evidence="2 3" key="1">
    <citation type="submission" date="2018-11" db="EMBL/GenBank/DDBJ databases">
        <authorList>
            <consortium name="Pathogen Informatics"/>
        </authorList>
    </citation>
    <scope>NUCLEOTIDE SEQUENCE [LARGE SCALE GENOMIC DNA]</scope>
</reference>
<dbReference type="Proteomes" id="UP000050761">
    <property type="component" value="Unassembled WGS sequence"/>
</dbReference>
<accession>A0A183GB80</accession>
<dbReference type="OrthoDB" id="10032414at2759"/>
<organism evidence="3 4">
    <name type="scientific">Heligmosomoides polygyrus</name>
    <name type="common">Parasitic roundworm</name>
    <dbReference type="NCBI Taxonomy" id="6339"/>
    <lineage>
        <taxon>Eukaryota</taxon>
        <taxon>Metazoa</taxon>
        <taxon>Ecdysozoa</taxon>
        <taxon>Nematoda</taxon>
        <taxon>Chromadorea</taxon>
        <taxon>Rhabditida</taxon>
        <taxon>Rhabditina</taxon>
        <taxon>Rhabditomorpha</taxon>
        <taxon>Strongyloidea</taxon>
        <taxon>Heligmosomidae</taxon>
        <taxon>Heligmosomoides</taxon>
    </lineage>
</organism>
<dbReference type="GO" id="GO:0044547">
    <property type="term" value="F:DNA topoisomerase binding"/>
    <property type="evidence" value="ECO:0007669"/>
    <property type="project" value="TreeGrafter"/>
</dbReference>
<dbReference type="Gene3D" id="1.10.10.1450">
    <property type="match status" value="1"/>
</dbReference>
<accession>A0A3P8ES90</accession>
<sequence length="133" mass="14967">MELSKEYIRGLLLYDFKFGESATVSCRSINGAFGEGTVSGRTAREWSARFRKGELNLQDSFRSGRESDVDNDRLRQLVESDPRRTNRELAQDLNVLYATIARHLHQLDKVHKLAQCVPMTTPNATASDVLGGH</sequence>
<dbReference type="EMBL" id="UZAH01031292">
    <property type="protein sequence ID" value="VDP14799.1"/>
    <property type="molecule type" value="Genomic_DNA"/>
</dbReference>
<dbReference type="GO" id="GO:0003697">
    <property type="term" value="F:single-stranded DNA binding"/>
    <property type="evidence" value="ECO:0007669"/>
    <property type="project" value="TreeGrafter"/>
</dbReference>